<gene>
    <name evidence="2" type="ORF">H744_p0095</name>
</gene>
<dbReference type="InterPro" id="IPR025669">
    <property type="entry name" value="AAA_dom"/>
</dbReference>
<dbReference type="Pfam" id="PF13614">
    <property type="entry name" value="AAA_31"/>
    <property type="match status" value="1"/>
</dbReference>
<feature type="domain" description="AAA" evidence="1">
    <location>
        <begin position="29"/>
        <end position="204"/>
    </location>
</feature>
<dbReference type="SUPFAM" id="SSF52540">
    <property type="entry name" value="P-loop containing nucleoside triphosphate hydrolases"/>
    <property type="match status" value="1"/>
</dbReference>
<keyword evidence="2" id="KW-0614">Plasmid</keyword>
<dbReference type="CDD" id="cd02042">
    <property type="entry name" value="ParAB_family"/>
    <property type="match status" value="1"/>
</dbReference>
<accession>A0A0C4JMY0</accession>
<organism evidence="2">
    <name type="scientific">Photobacterium gaetbulicola Gung47</name>
    <dbReference type="NCBI Taxonomy" id="658445"/>
    <lineage>
        <taxon>Bacteria</taxon>
        <taxon>Pseudomonadati</taxon>
        <taxon>Pseudomonadota</taxon>
        <taxon>Gammaproteobacteria</taxon>
        <taxon>Vibrionales</taxon>
        <taxon>Vibrionaceae</taxon>
        <taxon>Photobacterium</taxon>
    </lineage>
</organism>
<dbReference type="PANTHER" id="PTHR13696">
    <property type="entry name" value="P-LOOP CONTAINING NUCLEOSIDE TRIPHOSPHATE HYDROLASE"/>
    <property type="match status" value="1"/>
</dbReference>
<sequence>MRTRCSFALSYDNQCITFVVHKGEGNPVKVIAIINQKGGVGKTTTAINLSAQFAKEGKRTLAIDLDPQANMTVVLSGGQFEFDTTISHVFESAKKHPISQSIVPAQAGGDNFDNLSLCPADIRLSRVIEQSLTKVHRERILLKQLDTIKDDYDLVILDCPPNLSLTSVNAMMAADLFLIPVDGGSFSLNGLADLLDALEEVKETDDVNYAVFRNEYAKANKLINNFLDEQLNDLKGKLLETTIRRTEAIGQASVSAEPIHTYKPGSTVINDYKALAKEVIARVNV</sequence>
<dbReference type="InterPro" id="IPR027417">
    <property type="entry name" value="P-loop_NTPase"/>
</dbReference>
<dbReference type="Gene3D" id="3.40.50.300">
    <property type="entry name" value="P-loop containing nucleotide triphosphate hydrolases"/>
    <property type="match status" value="1"/>
</dbReference>
<name>A0A0C4JMY0_9GAMM</name>
<proteinExistence type="predicted"/>
<reference evidence="2" key="1">
    <citation type="submission" date="2013-11" db="EMBL/GenBank/DDBJ databases">
        <title>Complete genome sequence of the lipase-producing bacterium Photobacterium gaetbulicola Gung47.</title>
        <authorList>
            <person name="Kim Y.-O."/>
        </authorList>
    </citation>
    <scope>NUCLEOTIDE SEQUENCE</scope>
    <source>
        <strain evidence="2">Gung47</strain>
        <plasmid evidence="2">unnamed</plasmid>
    </source>
</reference>
<protein>
    <submittedName>
        <fullName evidence="2">ParA family protein</fullName>
    </submittedName>
</protein>
<dbReference type="PANTHER" id="PTHR13696:SF52">
    <property type="entry name" value="PARA FAMILY PROTEIN CT_582"/>
    <property type="match status" value="1"/>
</dbReference>
<evidence type="ECO:0000259" key="1">
    <source>
        <dbReference type="Pfam" id="PF13614"/>
    </source>
</evidence>
<dbReference type="InterPro" id="IPR050678">
    <property type="entry name" value="DNA_Partitioning_ATPase"/>
</dbReference>
<evidence type="ECO:0000313" key="2">
    <source>
        <dbReference type="EMBL" id="AHA59188.1"/>
    </source>
</evidence>
<dbReference type="AlphaFoldDB" id="A0A0C4JMY0"/>
<geneLocation type="plasmid" evidence="2">
    <name>unnamed</name>
</geneLocation>
<dbReference type="EMBL" id="KC687076">
    <property type="protein sequence ID" value="AHA59188.1"/>
    <property type="molecule type" value="Genomic_DNA"/>
</dbReference>